<feature type="domain" description="MROH2B-like HEAT-repeats" evidence="5">
    <location>
        <begin position="442"/>
        <end position="617"/>
    </location>
</feature>
<evidence type="ECO:0000256" key="3">
    <source>
        <dbReference type="SAM" id="MobiDB-lite"/>
    </source>
</evidence>
<evidence type="ECO:0000256" key="1">
    <source>
        <dbReference type="ARBA" id="ARBA00022737"/>
    </source>
</evidence>
<dbReference type="Pfam" id="PF21047">
    <property type="entry name" value="HEAT_Maestro"/>
    <property type="match status" value="1"/>
</dbReference>
<reference evidence="8" key="1">
    <citation type="submission" date="2015-10" db="EMBL/GenBank/DDBJ databases">
        <title>EvidentialGene: Evidence-directed Construction of Complete mRNA Transcriptomes without Genomes.</title>
        <authorList>
            <person name="Gilbert D.G."/>
        </authorList>
    </citation>
    <scope>NUCLEOTIDE SEQUENCE</scope>
</reference>
<dbReference type="EMBL" id="GDIQ01074584">
    <property type="protein sequence ID" value="JAN20153.1"/>
    <property type="molecule type" value="Transcribed_RNA"/>
</dbReference>
<evidence type="ECO:0000259" key="6">
    <source>
        <dbReference type="Pfam" id="PF23221"/>
    </source>
</evidence>
<dbReference type="PANTHER" id="PTHR23120:SF0">
    <property type="entry name" value="MAESTRO HEAT-LIKE REPEAT FAMILY MEMBER 1"/>
    <property type="match status" value="1"/>
</dbReference>
<dbReference type="InterPro" id="IPR055406">
    <property type="entry name" value="HEAT_Maestro"/>
</dbReference>
<protein>
    <submittedName>
        <fullName evidence="8">Maestro heat repeat-containing family protein member 1</fullName>
    </submittedName>
</protein>
<dbReference type="OrthoDB" id="1884734at2759"/>
<evidence type="ECO:0000259" key="5">
    <source>
        <dbReference type="Pfam" id="PF23210"/>
    </source>
</evidence>
<evidence type="ECO:0000313" key="8">
    <source>
        <dbReference type="EMBL" id="JAN20153.1"/>
    </source>
</evidence>
<dbReference type="Gene3D" id="1.25.10.10">
    <property type="entry name" value="Leucine-rich Repeat Variant"/>
    <property type="match status" value="2"/>
</dbReference>
<proteinExistence type="predicted"/>
<evidence type="ECO:0000259" key="7">
    <source>
        <dbReference type="Pfam" id="PF23227"/>
    </source>
</evidence>
<feature type="region of interest" description="Disordered" evidence="3">
    <location>
        <begin position="1"/>
        <end position="21"/>
    </location>
</feature>
<organism evidence="8">
    <name type="scientific">Daphnia magna</name>
    <dbReference type="NCBI Taxonomy" id="35525"/>
    <lineage>
        <taxon>Eukaryota</taxon>
        <taxon>Metazoa</taxon>
        <taxon>Ecdysozoa</taxon>
        <taxon>Arthropoda</taxon>
        <taxon>Crustacea</taxon>
        <taxon>Branchiopoda</taxon>
        <taxon>Diplostraca</taxon>
        <taxon>Cladocera</taxon>
        <taxon>Anomopoda</taxon>
        <taxon>Daphniidae</taxon>
        <taxon>Daphnia</taxon>
    </lineage>
</organism>
<dbReference type="Pfam" id="PF23227">
    <property type="entry name" value="HEAT_MROH2B_C"/>
    <property type="match status" value="1"/>
</dbReference>
<accession>A0A0P5IT67</accession>
<dbReference type="InterPro" id="IPR056282">
    <property type="entry name" value="MROH2B-like_N_HEAT"/>
</dbReference>
<dbReference type="InterPro" id="IPR048465">
    <property type="entry name" value="Maestro-like_HEAT"/>
</dbReference>
<dbReference type="InterPro" id="IPR011989">
    <property type="entry name" value="ARM-like"/>
</dbReference>
<feature type="coiled-coil region" evidence="2">
    <location>
        <begin position="65"/>
        <end position="92"/>
    </location>
</feature>
<feature type="domain" description="MROH2B-like N-terminal HEAT-repeats" evidence="6">
    <location>
        <begin position="216"/>
        <end position="439"/>
    </location>
</feature>
<dbReference type="InterPro" id="IPR045206">
    <property type="entry name" value="Maestro_heat-like_prot"/>
</dbReference>
<dbReference type="Pfam" id="PF23221">
    <property type="entry name" value="HEAT_MROH2B_1st"/>
    <property type="match status" value="1"/>
</dbReference>
<dbReference type="SUPFAM" id="SSF48371">
    <property type="entry name" value="ARM repeat"/>
    <property type="match status" value="3"/>
</dbReference>
<feature type="compositionally biased region" description="Polar residues" evidence="3">
    <location>
        <begin position="1"/>
        <end position="11"/>
    </location>
</feature>
<dbReference type="GO" id="GO:0005737">
    <property type="term" value="C:cytoplasm"/>
    <property type="evidence" value="ECO:0007669"/>
    <property type="project" value="TreeGrafter"/>
</dbReference>
<sequence>MEPNSLENSNLPDKAKDGVLPLVEKPCNQSHKSLAELNLQDVVNEDTTISNSQEHGDEQDLNGSKVSANLDVAEVEKQNDDLSADSEDLQNFLLKQTEVGEDAVLNGVDSDTLEATKQAARNGSEVIGDETDNLNVVFRFPGSVDENEVFSLKTSNKEPLYLHSKRLSSSIVDIDQLARCQHTAEDVAEVKSFSIALLELAFEKQTDISSNAVATIQQLGRKHPSTVLRTLQTYLSASESQTSTRVLSTILTIMDTTINPAIEAGHLDHSLATALVKLALNEMIKNPEPIPDIQLPASNVLVTVGTVYCKDVIELLCSRLQNGIPHSSILVSLASLATLNIYGTVLHLKNVLNMVVALLSTGQIKNSLLRCSFATALAKFSEALLFYLANMERAPDVSVQRDWFYEDISAAFEILFLQWLPCKATTTCQEILEALGQMSQLLSEERLEHMAPKLLPSLIQSYRGPVEPLYVSRCLALFLDAFFYNGSELPDATVHELLQALFQQMTIQPDYSQPSTVKNNYEVLRCLERLARVHLEKVVGFLLSKVEQGAEQVRVAALTVLKHLINSLKEQLETHVAAIGAQLKLLCTSDANSLSNNVKKVLVQVIVAMAVQGHLLASDTIHSGRHIQLIAFLLKLCTLVPGSEVVPNSPSSGLDVFLHPLNKASSFRGSISSIPANVVSNDELRQMCENVIHLLVTTQSQMEDLFWPVLLRYALDPEHNRAFGVIARALAHLVTKKRQEPGGTIIIDEPTSTAIVARFFVLARSPVPYEKCSAILTFLQHFSAIVHPTLAQLWQVELPQLASQLKGNVMNQPDNQNGWLLSLEKLADVTLARIKLAAPEWTRLFATDLLDQVGLYGQQPLERGFLLHLIGISVYHGIIPQGPSYAMDFIMTSVRHQMIEESIGCASAMGWCARGHLDVALLRLQNLERNDYGRKSSGFLGFMKENRSEVESDMLKSTAARCYARIVADAPATELLLKVDKHVIRAIIHILQSTKDRLVRQEGLDAVASVAQALWPERLQERYVLAKRPDLLKETLVQLKSVSLADLSSQAGSPSELKRLVEISRFTVRALDALSALIRLPPVLGPDDQSTVLETGLERGIPLYAQLCQFAMEEWGMVDASLAANQLLIALENLTLQFLRSSLDPAMVDIIFSQLQSWARGQEGPMRRAALTLLKLTLATFFREVEFEPGAPTRFGQGHIMIAKIIPRCTDPESAVRDLAIDCLSLVLNIISKYLGYSGEYEKNSLEKLESLKTDLGSADPTAPLIELVNLLNSKTPTSDVWAFLESAAIGLNDPFATSSSGVSFVICLVLKVRGGEIHLRTKELLDMLLFRLKNVECPQTRRSILNGVCLLASHQRDVVTSALLSHSLPHNEDISDCWKALAADSTQATAVLDHLIDILTYAAPYEERGPHANEAIVSFRLLSTISALKSMCLVSQISSCLQARFPHVFCLLILAQSCMLGASPPIHFPSNGADQLSFVPVNREAYRLNPYQMCADTFKSVIVSVQLDPLMEPLTEHRHWTNSGDLNAFCALVASMTALCTVFTAAHLPYMIVSFSNALKSSHQRHRLAAVAFYAELIHQRAVGRDLDVVIRGLTSSLPDSSLLIRRIALKGLGSLGDCDPRQLEIQAPSVLNALMEGLEEDGREPHDGNCGTVKEALEGLLRLVPVVSVPEVERLASRLALRVRPFFEHELPQVRQAAISLLAQLFIAGSTSSASDRLAEQVHATLTSLLLHLNEGDPSVVRACKLALREAGPLLDRNIEEGTVSIGRVSSMFQTHLPEEGRLNYLTFLTDLVKLIAVDCEEWITSNYLPAATSYFKSPAPELRANAALFVGLLCGASRSTIIATQQRNVSLSLIRLLHDPVKSVRLQAMNAISLMFG</sequence>
<feature type="domain" description="Maestro-like HEAT-repeats" evidence="4">
    <location>
        <begin position="1177"/>
        <end position="1393"/>
    </location>
</feature>
<dbReference type="InterPro" id="IPR055408">
    <property type="entry name" value="HEAT_MROH2B-like"/>
</dbReference>
<feature type="domain" description="MROH2B-like HEAT-repeats" evidence="5">
    <location>
        <begin position="677"/>
        <end position="1105"/>
    </location>
</feature>
<dbReference type="InterPro" id="IPR016024">
    <property type="entry name" value="ARM-type_fold"/>
</dbReference>
<evidence type="ECO:0000259" key="4">
    <source>
        <dbReference type="Pfam" id="PF21047"/>
    </source>
</evidence>
<keyword evidence="1" id="KW-0677">Repeat</keyword>
<evidence type="ECO:0000256" key="2">
    <source>
        <dbReference type="SAM" id="Coils"/>
    </source>
</evidence>
<feature type="domain" description="Maestro/Maestro-like HEAT-repeats" evidence="7">
    <location>
        <begin position="1592"/>
        <end position="1878"/>
    </location>
</feature>
<name>A0A0P5IT67_9CRUS</name>
<dbReference type="EMBL" id="GDIQ01091773">
    <property type="protein sequence ID" value="JAL59953.1"/>
    <property type="molecule type" value="Transcribed_RNA"/>
</dbReference>
<keyword evidence="2" id="KW-0175">Coiled coil</keyword>
<dbReference type="Pfam" id="PF23210">
    <property type="entry name" value="HEAT_Maestro_2"/>
    <property type="match status" value="2"/>
</dbReference>
<dbReference type="PANTHER" id="PTHR23120">
    <property type="entry name" value="MAESTRO-RELATED HEAT DOMAIN-CONTAINING"/>
    <property type="match status" value="1"/>
</dbReference>